<dbReference type="Proteomes" id="UP000789941">
    <property type="component" value="Unassembled WGS sequence"/>
</dbReference>
<reference evidence="2 3" key="1">
    <citation type="submission" date="2019-08" db="EMBL/GenBank/DDBJ databases">
        <authorList>
            <person name="Vazquez-Campos X."/>
        </authorList>
    </citation>
    <scope>NUCLEOTIDE SEQUENCE [LARGE SCALE GENOMIC DNA]</scope>
    <source>
        <strain evidence="2">LFW-283_2</strain>
    </source>
</reference>
<dbReference type="AlphaFoldDB" id="A0A5E4LPQ9"/>
<gene>
    <name evidence="2" type="ORF">LFW2832_00423</name>
</gene>
<proteinExistence type="predicted"/>
<feature type="domain" description="HTH bat-type" evidence="1">
    <location>
        <begin position="158"/>
        <end position="210"/>
    </location>
</feature>
<dbReference type="InterPro" id="IPR007050">
    <property type="entry name" value="HTH_bacterioopsin"/>
</dbReference>
<dbReference type="EMBL" id="CABMJJ010000007">
    <property type="protein sequence ID" value="VVC03531.1"/>
    <property type="molecule type" value="Genomic_DNA"/>
</dbReference>
<dbReference type="PANTHER" id="PTHR34236">
    <property type="entry name" value="DIMETHYL SULFOXIDE REDUCTASE TRANSCRIPTIONAL ACTIVATOR"/>
    <property type="match status" value="1"/>
</dbReference>
<evidence type="ECO:0000313" key="3">
    <source>
        <dbReference type="Proteomes" id="UP000789941"/>
    </source>
</evidence>
<protein>
    <submittedName>
        <fullName evidence="2">HTH DNA binding domain protein</fullName>
    </submittedName>
</protein>
<comment type="caution">
    <text evidence="2">The sequence shown here is derived from an EMBL/GenBank/DDBJ whole genome shotgun (WGS) entry which is preliminary data.</text>
</comment>
<evidence type="ECO:0000259" key="1">
    <source>
        <dbReference type="Pfam" id="PF04967"/>
    </source>
</evidence>
<name>A0A5E4LPQ9_9ARCH</name>
<evidence type="ECO:0000313" key="2">
    <source>
        <dbReference type="EMBL" id="VVC03531.1"/>
    </source>
</evidence>
<dbReference type="Pfam" id="PF04967">
    <property type="entry name" value="HTH_10"/>
    <property type="match status" value="1"/>
</dbReference>
<accession>A0A5E4LPQ9</accession>
<sequence>MNDNHYEMKFCIHHFGCYSDNFNTLFPGVSVQCFNMQFIGKDAVDLFHFFNTNSLSQSIVNYLKKHKSVKKVQVLEERDGDLYLKIISRRVGKVKTISEVVFTNNCYYLKPLTYENNCEVWIIGSSSKENLTKVVEQAQKEGEVKIVYIKKGVFKDFLTKQERRAIMAAHVLGYYYWPRKTDVRKIAAQLHISKTALLSALRRAEAKIITWSI</sequence>
<organism evidence="2 3">
    <name type="scientific">Candidatus Bilamarchaeum dharawalense</name>
    <dbReference type="NCBI Taxonomy" id="2885759"/>
    <lineage>
        <taxon>Archaea</taxon>
        <taxon>Candidatus Micrarchaeota</taxon>
        <taxon>Candidatus Micrarchaeia</taxon>
        <taxon>Candidatus Anstonellales</taxon>
        <taxon>Candidatus Bilamarchaeaceae</taxon>
        <taxon>Candidatus Bilamarchaeum</taxon>
    </lineage>
</organism>
<dbReference type="PANTHER" id="PTHR34236:SF1">
    <property type="entry name" value="DIMETHYL SULFOXIDE REDUCTASE TRANSCRIPTIONAL ACTIVATOR"/>
    <property type="match status" value="1"/>
</dbReference>